<dbReference type="EMBL" id="MT856905">
    <property type="protein sequence ID" value="QNL31167.1"/>
    <property type="molecule type" value="Genomic_DNA"/>
</dbReference>
<dbReference type="Proteomes" id="UP000516197">
    <property type="component" value="Segment"/>
</dbReference>
<reference evidence="1 2" key="1">
    <citation type="submission" date="2020-08" db="EMBL/GenBank/DDBJ databases">
        <title>Characterizing phage-host interactions in a simplified human intestinal 1 barrier model.</title>
        <authorList>
            <person name="Buttimer C.T.H."/>
            <person name="Nunez-Sanchez M.A."/>
            <person name="Colom J."/>
            <person name="Walsh L."/>
            <person name="Bolocan A."/>
            <person name="Pang R."/>
            <person name="Gahan C."/>
            <person name="Hill C."/>
        </authorList>
    </citation>
    <scope>NUCLEOTIDE SEQUENCE [LARGE SCALE GENOMIC DNA]</scope>
</reference>
<evidence type="ECO:0000313" key="2">
    <source>
        <dbReference type="Proteomes" id="UP000516197"/>
    </source>
</evidence>
<evidence type="ECO:0000313" key="1">
    <source>
        <dbReference type="EMBL" id="QNL31167.1"/>
    </source>
</evidence>
<accession>A0A7G9A3H8</accession>
<gene>
    <name evidence="1" type="ORF">A2_99</name>
</gene>
<sequence length="59" mass="6624">MSSHMFNRTKSDILQLTCAVVTIAEPLVRTSLDNGLPHTAHIRVALAMRLSPFRIFVVF</sequence>
<proteinExistence type="predicted"/>
<name>A0A7G9A3H8_9CAUD</name>
<keyword evidence="2" id="KW-1185">Reference proteome</keyword>
<protein>
    <submittedName>
        <fullName evidence="1">Uncharacterized protein</fullName>
    </submittedName>
</protein>
<organism evidence="1 2">
    <name type="scientific">Enterococcus phage vB_EfaM_A2</name>
    <dbReference type="NCBI Taxonomy" id="2767513"/>
    <lineage>
        <taxon>Viruses</taxon>
        <taxon>Duplodnaviria</taxon>
        <taxon>Heunggongvirae</taxon>
        <taxon>Uroviricota</taxon>
        <taxon>Caudoviricetes</taxon>
        <taxon>Herelleviridae</taxon>
        <taxon>Brockvirinae</taxon>
        <taxon>Schiekvirus</taxon>
        <taxon>Schiekvirus A2</taxon>
    </lineage>
</organism>